<dbReference type="Gene3D" id="6.10.140.340">
    <property type="match status" value="1"/>
</dbReference>
<dbReference type="GO" id="GO:0006368">
    <property type="term" value="P:transcription elongation by RNA polymerase II"/>
    <property type="evidence" value="ECO:0007669"/>
    <property type="project" value="InterPro"/>
</dbReference>
<dbReference type="GO" id="GO:0032968">
    <property type="term" value="P:positive regulation of transcription elongation by RNA polymerase II"/>
    <property type="evidence" value="ECO:0007669"/>
    <property type="project" value="TreeGrafter"/>
</dbReference>
<evidence type="ECO:0000313" key="9">
    <source>
        <dbReference type="EMBL" id="CAD6195194.1"/>
    </source>
</evidence>
<sequence>MAAILKPLTMPNLSPSRYETASPPSVSSVDVHRIDSGSCSTEAVVMVKLTDELYNLLSNSKKPVRVKVDEQGGVLEVGDGSSTSIFRFQKQNLQGEPTDALVQHSGGFVSNVGIQATDKSLDETRKRAEKRAEEEKNRGTKHVKQRKDLNGKSRLVASTSTTSRPPTTSSLASGSSQRIPSSAPPPPSTSAQKNGIKPDVLRGELKRQPLRSRVIHLVVTQRFKNSEEIFKKLRSDGVAEETDLQKRVEEMVRELSEQLNDRLSLKTTYYPKVDPRWPFYTPDEKAKVRKLLAAGSGVRPAQLESSSFAPMRKSGMERMHPGRNADKSASTVLTPQGQTVSPEAIPTPPMSRPASGGSTASAKTSSAPRDSPISDEDTIPLMPTGVKRKAHVPNVATSTTTTSSKDPEGATSEKRPRRLESASPPDDPTTTSMLHHGVQSSVPNSATTAMSKLMNTTSLAPPSRSTYNNVGSANNGGGSTASSRISSPASSLSSPSQPSCDWEKNFGEIKTLEEAEDYFSMFHKEYPMYMKYYGVLTEVSKEFRNLEQKLNSANKKGTGKDVAHVEREIQKRFAHYEKNPDFLRARQQHTDLRSKLAVLKSRITNWEIAQERALSRGS</sequence>
<evidence type="ECO:0000256" key="7">
    <source>
        <dbReference type="SAM" id="MobiDB-lite"/>
    </source>
</evidence>
<feature type="compositionally biased region" description="Polar residues" evidence="7">
    <location>
        <begin position="428"/>
        <end position="443"/>
    </location>
</feature>
<feature type="compositionally biased region" description="Polar residues" evidence="7">
    <location>
        <begin position="395"/>
        <end position="404"/>
    </location>
</feature>
<dbReference type="Proteomes" id="UP000835052">
    <property type="component" value="Unassembled WGS sequence"/>
</dbReference>
<dbReference type="Gene3D" id="1.10.10.2670">
    <property type="entry name" value="E3 ubiquitin-protein ligase"/>
    <property type="match status" value="1"/>
</dbReference>
<feature type="compositionally biased region" description="Polar residues" evidence="7">
    <location>
        <begin position="11"/>
        <end position="28"/>
    </location>
</feature>
<comment type="similarity">
    <text evidence="2 6">Belongs to the ELL/occludin family.</text>
</comment>
<dbReference type="PANTHER" id="PTHR23288">
    <property type="entry name" value="OCCLUDIN AND RNA POLYMERASE II ELONGATION FACTOR ELL"/>
    <property type="match status" value="1"/>
</dbReference>
<evidence type="ECO:0000256" key="2">
    <source>
        <dbReference type="ARBA" id="ARBA00009171"/>
    </source>
</evidence>
<feature type="compositionally biased region" description="Low complexity" evidence="7">
    <location>
        <begin position="158"/>
        <end position="181"/>
    </location>
</feature>
<dbReference type="SUPFAM" id="SSF144292">
    <property type="entry name" value="occludin/ELL-like"/>
    <property type="match status" value="1"/>
</dbReference>
<keyword evidence="5" id="KW-0539">Nucleus</keyword>
<organism evidence="9 10">
    <name type="scientific">Caenorhabditis auriculariae</name>
    <dbReference type="NCBI Taxonomy" id="2777116"/>
    <lineage>
        <taxon>Eukaryota</taxon>
        <taxon>Metazoa</taxon>
        <taxon>Ecdysozoa</taxon>
        <taxon>Nematoda</taxon>
        <taxon>Chromadorea</taxon>
        <taxon>Rhabditida</taxon>
        <taxon>Rhabditina</taxon>
        <taxon>Rhabditomorpha</taxon>
        <taxon>Rhabditoidea</taxon>
        <taxon>Rhabditidae</taxon>
        <taxon>Peloderinae</taxon>
        <taxon>Caenorhabditis</taxon>
    </lineage>
</organism>
<proteinExistence type="inferred from homology"/>
<feature type="compositionally biased region" description="Low complexity" evidence="7">
    <location>
        <begin position="480"/>
        <end position="499"/>
    </location>
</feature>
<feature type="compositionally biased region" description="Basic and acidic residues" evidence="7">
    <location>
        <begin position="405"/>
        <end position="420"/>
    </location>
</feature>
<protein>
    <recommendedName>
        <fullName evidence="8">OCEL domain-containing protein</fullName>
    </recommendedName>
</protein>
<dbReference type="GO" id="GO:0000987">
    <property type="term" value="F:cis-regulatory region sequence-specific DNA binding"/>
    <property type="evidence" value="ECO:0007669"/>
    <property type="project" value="TreeGrafter"/>
</dbReference>
<dbReference type="InterPro" id="IPR019464">
    <property type="entry name" value="ELL_N"/>
</dbReference>
<keyword evidence="10" id="KW-1185">Reference proteome</keyword>
<evidence type="ECO:0000256" key="5">
    <source>
        <dbReference type="ARBA" id="ARBA00023242"/>
    </source>
</evidence>
<evidence type="ECO:0000256" key="1">
    <source>
        <dbReference type="ARBA" id="ARBA00004123"/>
    </source>
</evidence>
<dbReference type="SUPFAM" id="SSF46785">
    <property type="entry name" value="Winged helix' DNA-binding domain"/>
    <property type="match status" value="1"/>
</dbReference>
<feature type="compositionally biased region" description="Low complexity" evidence="7">
    <location>
        <begin position="354"/>
        <end position="367"/>
    </location>
</feature>
<feature type="compositionally biased region" description="Polar residues" evidence="7">
    <location>
        <begin position="327"/>
        <end position="341"/>
    </location>
</feature>
<feature type="region of interest" description="Disordered" evidence="7">
    <location>
        <begin position="299"/>
        <end position="443"/>
    </location>
</feature>
<reference evidence="9" key="1">
    <citation type="submission" date="2020-10" db="EMBL/GenBank/DDBJ databases">
        <authorList>
            <person name="Kikuchi T."/>
        </authorList>
    </citation>
    <scope>NUCLEOTIDE SEQUENCE</scope>
    <source>
        <strain evidence="9">NKZ352</strain>
    </source>
</reference>
<comment type="caution">
    <text evidence="9">The sequence shown here is derived from an EMBL/GenBank/DDBJ whole genome shotgun (WGS) entry which is preliminary data.</text>
</comment>
<dbReference type="AlphaFoldDB" id="A0A8S1HHG8"/>
<accession>A0A8S1HHG8</accession>
<comment type="subcellular location">
    <subcellularLocation>
        <location evidence="1">Nucleus</location>
    </subcellularLocation>
</comment>
<feature type="compositionally biased region" description="Basic and acidic residues" evidence="7">
    <location>
        <begin position="119"/>
        <end position="138"/>
    </location>
</feature>
<dbReference type="PROSITE" id="PS51980">
    <property type="entry name" value="OCEL"/>
    <property type="match status" value="1"/>
</dbReference>
<feature type="region of interest" description="Disordered" evidence="7">
    <location>
        <begin position="119"/>
        <end position="204"/>
    </location>
</feature>
<dbReference type="Pfam" id="PF07303">
    <property type="entry name" value="Occludin_ELL"/>
    <property type="match status" value="1"/>
</dbReference>
<dbReference type="GO" id="GO:0008023">
    <property type="term" value="C:transcription elongation factor complex"/>
    <property type="evidence" value="ECO:0007669"/>
    <property type="project" value="InterPro"/>
</dbReference>
<feature type="region of interest" description="Disordered" evidence="7">
    <location>
        <begin position="1"/>
        <end position="32"/>
    </location>
</feature>
<keyword evidence="4" id="KW-0804">Transcription</keyword>
<dbReference type="InterPro" id="IPR042065">
    <property type="entry name" value="E3_ELL-like"/>
</dbReference>
<feature type="region of interest" description="Disordered" evidence="7">
    <location>
        <begin position="457"/>
        <end position="500"/>
    </location>
</feature>
<dbReference type="InterPro" id="IPR031176">
    <property type="entry name" value="ELL/occludin"/>
</dbReference>
<feature type="domain" description="OCEL" evidence="8">
    <location>
        <begin position="500"/>
        <end position="611"/>
    </location>
</feature>
<dbReference type="InterPro" id="IPR036390">
    <property type="entry name" value="WH_DNA-bd_sf"/>
</dbReference>
<name>A0A8S1HHG8_9PELO</name>
<feature type="compositionally biased region" description="Polar residues" evidence="7">
    <location>
        <begin position="457"/>
        <end position="467"/>
    </location>
</feature>
<dbReference type="Pfam" id="PF10390">
    <property type="entry name" value="ELL"/>
    <property type="match status" value="1"/>
</dbReference>
<dbReference type="GO" id="GO:0042795">
    <property type="term" value="P:snRNA transcription by RNA polymerase II"/>
    <property type="evidence" value="ECO:0007669"/>
    <property type="project" value="TreeGrafter"/>
</dbReference>
<dbReference type="PANTHER" id="PTHR23288:SF17">
    <property type="entry name" value="RNA POLYMERASE II ELONGATION FACTOR ELL"/>
    <property type="match status" value="1"/>
</dbReference>
<evidence type="ECO:0000313" key="10">
    <source>
        <dbReference type="Proteomes" id="UP000835052"/>
    </source>
</evidence>
<evidence type="ECO:0000256" key="6">
    <source>
        <dbReference type="PROSITE-ProRule" id="PRU01324"/>
    </source>
</evidence>
<dbReference type="EMBL" id="CAJGYM010000052">
    <property type="protein sequence ID" value="CAD6195194.1"/>
    <property type="molecule type" value="Genomic_DNA"/>
</dbReference>
<feature type="compositionally biased region" description="Basic and acidic residues" evidence="7">
    <location>
        <begin position="314"/>
        <end position="326"/>
    </location>
</feature>
<gene>
    <name evidence="9" type="ORF">CAUJ_LOCUS11113</name>
</gene>
<dbReference type="InterPro" id="IPR010844">
    <property type="entry name" value="Occludin_ELL"/>
</dbReference>
<dbReference type="OrthoDB" id="6284217at2759"/>
<evidence type="ECO:0000256" key="4">
    <source>
        <dbReference type="ARBA" id="ARBA00023163"/>
    </source>
</evidence>
<evidence type="ECO:0000259" key="8">
    <source>
        <dbReference type="PROSITE" id="PS51980"/>
    </source>
</evidence>
<evidence type="ECO:0000256" key="3">
    <source>
        <dbReference type="ARBA" id="ARBA00023015"/>
    </source>
</evidence>
<keyword evidence="3" id="KW-0805">Transcription regulation</keyword>